<keyword evidence="2" id="KW-1185">Reference proteome</keyword>
<dbReference type="Gramene" id="PHT60985">
    <property type="protein sequence ID" value="PHT60985"/>
    <property type="gene ID" value="T459_35165"/>
</dbReference>
<dbReference type="Proteomes" id="UP000222542">
    <property type="component" value="Unassembled WGS sequence"/>
</dbReference>
<dbReference type="AlphaFoldDB" id="A0A2G2XU17"/>
<sequence>MIVKIVKRLNGWQSSILSHVGKITLIKHVLQSIPIYTLSALNLPKGTICLIEMHFANFLWGTSDGKNKYHWSKWENLCFPKDEGGVGIRSMHDISNSLILKRWWRFRTQPFLWADFLMKKYCKRSHPVSKVPTSADSHTWKSLMKIKAQAEPHIIWKVQAGNSSFLWDNWTGLGALAKL</sequence>
<gene>
    <name evidence="1" type="ORF">T459_35165</name>
</gene>
<reference evidence="1 2" key="1">
    <citation type="journal article" date="2014" name="Nat. Genet.">
        <title>Genome sequence of the hot pepper provides insights into the evolution of pungency in Capsicum species.</title>
        <authorList>
            <person name="Kim S."/>
            <person name="Park M."/>
            <person name="Yeom S.I."/>
            <person name="Kim Y.M."/>
            <person name="Lee J.M."/>
            <person name="Lee H.A."/>
            <person name="Seo E."/>
            <person name="Choi J."/>
            <person name="Cheong K."/>
            <person name="Kim K.T."/>
            <person name="Jung K."/>
            <person name="Lee G.W."/>
            <person name="Oh S.K."/>
            <person name="Bae C."/>
            <person name="Kim S.B."/>
            <person name="Lee H.Y."/>
            <person name="Kim S.Y."/>
            <person name="Kim M.S."/>
            <person name="Kang B.C."/>
            <person name="Jo Y.D."/>
            <person name="Yang H.B."/>
            <person name="Jeong H.J."/>
            <person name="Kang W.H."/>
            <person name="Kwon J.K."/>
            <person name="Shin C."/>
            <person name="Lim J.Y."/>
            <person name="Park J.H."/>
            <person name="Huh J.H."/>
            <person name="Kim J.S."/>
            <person name="Kim B.D."/>
            <person name="Cohen O."/>
            <person name="Paran I."/>
            <person name="Suh M.C."/>
            <person name="Lee S.B."/>
            <person name="Kim Y.K."/>
            <person name="Shin Y."/>
            <person name="Noh S.J."/>
            <person name="Park J."/>
            <person name="Seo Y.S."/>
            <person name="Kwon S.Y."/>
            <person name="Kim H.A."/>
            <person name="Park J.M."/>
            <person name="Kim H.J."/>
            <person name="Choi S.B."/>
            <person name="Bosland P.W."/>
            <person name="Reeves G."/>
            <person name="Jo S.H."/>
            <person name="Lee B.W."/>
            <person name="Cho H.T."/>
            <person name="Choi H.S."/>
            <person name="Lee M.S."/>
            <person name="Yu Y."/>
            <person name="Do Choi Y."/>
            <person name="Park B.S."/>
            <person name="van Deynze A."/>
            <person name="Ashrafi H."/>
            <person name="Hill T."/>
            <person name="Kim W.T."/>
            <person name="Pai H.S."/>
            <person name="Ahn H.K."/>
            <person name="Yeam I."/>
            <person name="Giovannoni J.J."/>
            <person name="Rose J.K."/>
            <person name="Sorensen I."/>
            <person name="Lee S.J."/>
            <person name="Kim R.W."/>
            <person name="Choi I.Y."/>
            <person name="Choi B.S."/>
            <person name="Lim J.S."/>
            <person name="Lee Y.H."/>
            <person name="Choi D."/>
        </authorList>
    </citation>
    <scope>NUCLEOTIDE SEQUENCE [LARGE SCALE GENOMIC DNA]</scope>
    <source>
        <strain evidence="2">cv. CM334</strain>
    </source>
</reference>
<name>A0A2G2XU17_CAPAN</name>
<dbReference type="EMBL" id="AYRZ02000379">
    <property type="protein sequence ID" value="PHT60985.1"/>
    <property type="molecule type" value="Genomic_DNA"/>
</dbReference>
<proteinExistence type="predicted"/>
<protein>
    <submittedName>
        <fullName evidence="1">Uncharacterized protein</fullName>
    </submittedName>
</protein>
<reference evidence="1 2" key="2">
    <citation type="journal article" date="2017" name="Genome Biol.">
        <title>New reference genome sequences of hot pepper reveal the massive evolution of plant disease-resistance genes by retroduplication.</title>
        <authorList>
            <person name="Kim S."/>
            <person name="Park J."/>
            <person name="Yeom S.I."/>
            <person name="Kim Y.M."/>
            <person name="Seo E."/>
            <person name="Kim K.T."/>
            <person name="Kim M.S."/>
            <person name="Lee J.M."/>
            <person name="Cheong K."/>
            <person name="Shin H.S."/>
            <person name="Kim S.B."/>
            <person name="Han K."/>
            <person name="Lee J."/>
            <person name="Park M."/>
            <person name="Lee H.A."/>
            <person name="Lee H.Y."/>
            <person name="Lee Y."/>
            <person name="Oh S."/>
            <person name="Lee J.H."/>
            <person name="Choi E."/>
            <person name="Choi E."/>
            <person name="Lee S.E."/>
            <person name="Jeon J."/>
            <person name="Kim H."/>
            <person name="Choi G."/>
            <person name="Song H."/>
            <person name="Lee J."/>
            <person name="Lee S.C."/>
            <person name="Kwon J.K."/>
            <person name="Lee H.Y."/>
            <person name="Koo N."/>
            <person name="Hong Y."/>
            <person name="Kim R.W."/>
            <person name="Kang W.H."/>
            <person name="Huh J.H."/>
            <person name="Kang B.C."/>
            <person name="Yang T.J."/>
            <person name="Lee Y.H."/>
            <person name="Bennetzen J.L."/>
            <person name="Choi D."/>
        </authorList>
    </citation>
    <scope>NUCLEOTIDE SEQUENCE [LARGE SCALE GENOMIC DNA]</scope>
    <source>
        <strain evidence="2">cv. CM334</strain>
    </source>
</reference>
<evidence type="ECO:0000313" key="1">
    <source>
        <dbReference type="EMBL" id="PHT60985.1"/>
    </source>
</evidence>
<organism evidence="1 2">
    <name type="scientific">Capsicum annuum</name>
    <name type="common">Capsicum pepper</name>
    <dbReference type="NCBI Taxonomy" id="4072"/>
    <lineage>
        <taxon>Eukaryota</taxon>
        <taxon>Viridiplantae</taxon>
        <taxon>Streptophyta</taxon>
        <taxon>Embryophyta</taxon>
        <taxon>Tracheophyta</taxon>
        <taxon>Spermatophyta</taxon>
        <taxon>Magnoliopsida</taxon>
        <taxon>eudicotyledons</taxon>
        <taxon>Gunneridae</taxon>
        <taxon>Pentapetalae</taxon>
        <taxon>asterids</taxon>
        <taxon>lamiids</taxon>
        <taxon>Solanales</taxon>
        <taxon>Solanaceae</taxon>
        <taxon>Solanoideae</taxon>
        <taxon>Capsiceae</taxon>
        <taxon>Capsicum</taxon>
    </lineage>
</organism>
<accession>A0A2G2XU17</accession>
<dbReference type="PANTHER" id="PTHR33116:SF67">
    <property type="entry name" value="REVERSE TRANSCRIPTASE"/>
    <property type="match status" value="1"/>
</dbReference>
<dbReference type="OMA" id="CVIERID"/>
<dbReference type="PANTHER" id="PTHR33116">
    <property type="entry name" value="REVERSE TRANSCRIPTASE ZINC-BINDING DOMAIN-CONTAINING PROTEIN-RELATED-RELATED"/>
    <property type="match status" value="1"/>
</dbReference>
<comment type="caution">
    <text evidence="1">The sequence shown here is derived from an EMBL/GenBank/DDBJ whole genome shotgun (WGS) entry which is preliminary data.</text>
</comment>
<evidence type="ECO:0000313" key="2">
    <source>
        <dbReference type="Proteomes" id="UP000222542"/>
    </source>
</evidence>